<organism evidence="1 2">
    <name type="scientific">Clunio marinus</name>
    <dbReference type="NCBI Taxonomy" id="568069"/>
    <lineage>
        <taxon>Eukaryota</taxon>
        <taxon>Metazoa</taxon>
        <taxon>Ecdysozoa</taxon>
        <taxon>Arthropoda</taxon>
        <taxon>Hexapoda</taxon>
        <taxon>Insecta</taxon>
        <taxon>Pterygota</taxon>
        <taxon>Neoptera</taxon>
        <taxon>Endopterygota</taxon>
        <taxon>Diptera</taxon>
        <taxon>Nematocera</taxon>
        <taxon>Chironomoidea</taxon>
        <taxon>Chironomidae</taxon>
        <taxon>Clunio</taxon>
    </lineage>
</organism>
<name>A0A1J1HEN8_9DIPT</name>
<evidence type="ECO:0000313" key="2">
    <source>
        <dbReference type="Proteomes" id="UP000183832"/>
    </source>
</evidence>
<gene>
    <name evidence="1" type="ORF">CLUMA_CG000401</name>
</gene>
<protein>
    <submittedName>
        <fullName evidence="1">CLUMA_CG000401, isoform A</fullName>
    </submittedName>
</protein>
<dbReference type="EMBL" id="CVRI01000001">
    <property type="protein sequence ID" value="CRK86423.1"/>
    <property type="molecule type" value="Genomic_DNA"/>
</dbReference>
<reference evidence="1 2" key="1">
    <citation type="submission" date="2015-04" db="EMBL/GenBank/DDBJ databases">
        <authorList>
            <person name="Syromyatnikov M.Y."/>
            <person name="Popov V.N."/>
        </authorList>
    </citation>
    <scope>NUCLEOTIDE SEQUENCE [LARGE SCALE GENOMIC DNA]</scope>
</reference>
<accession>A0A1J1HEN8</accession>
<evidence type="ECO:0000313" key="1">
    <source>
        <dbReference type="EMBL" id="CRK86423.1"/>
    </source>
</evidence>
<dbReference type="AlphaFoldDB" id="A0A1J1HEN8"/>
<dbReference type="Proteomes" id="UP000183832">
    <property type="component" value="Unassembled WGS sequence"/>
</dbReference>
<sequence>MNKCMIFYELKGGKKRVTCKRIEKLCNKKENENKCHQIHSFRSVIDKRVLESFIEEQEEVLYAGFLRGGNN</sequence>
<keyword evidence="2" id="KW-1185">Reference proteome</keyword>
<proteinExistence type="predicted"/>